<keyword evidence="11" id="KW-1185">Reference proteome</keyword>
<dbReference type="RefSeq" id="WP_338291089.1">
    <property type="nucleotide sequence ID" value="NZ_AP027272.1"/>
</dbReference>
<dbReference type="SUPFAM" id="SSF50182">
    <property type="entry name" value="Sm-like ribonucleoproteins"/>
    <property type="match status" value="1"/>
</dbReference>
<evidence type="ECO:0000259" key="8">
    <source>
        <dbReference type="Pfam" id="PF00924"/>
    </source>
</evidence>
<evidence type="ECO:0000256" key="6">
    <source>
        <dbReference type="ARBA" id="ARBA00023136"/>
    </source>
</evidence>
<organism evidence="10 11">
    <name type="scientific">Planctobacterium marinum</name>
    <dbReference type="NCBI Taxonomy" id="1631968"/>
    <lineage>
        <taxon>Bacteria</taxon>
        <taxon>Pseudomonadati</taxon>
        <taxon>Pseudomonadota</taxon>
        <taxon>Gammaproteobacteria</taxon>
        <taxon>Alteromonadales</taxon>
        <taxon>Alteromonadaceae</taxon>
        <taxon>Planctobacterium</taxon>
    </lineage>
</organism>
<feature type="domain" description="Mechanosensitive ion channel MscS C-terminal" evidence="9">
    <location>
        <begin position="343"/>
        <end position="431"/>
    </location>
</feature>
<proteinExistence type="inferred from homology"/>
<dbReference type="InterPro" id="IPR011066">
    <property type="entry name" value="MscS_channel_C_sf"/>
</dbReference>
<feature type="transmembrane region" description="Helical" evidence="7">
    <location>
        <begin position="146"/>
        <end position="166"/>
    </location>
</feature>
<keyword evidence="6 7" id="KW-0472">Membrane</keyword>
<evidence type="ECO:0000256" key="1">
    <source>
        <dbReference type="ARBA" id="ARBA00004651"/>
    </source>
</evidence>
<evidence type="ECO:0000259" key="9">
    <source>
        <dbReference type="Pfam" id="PF21082"/>
    </source>
</evidence>
<reference evidence="10" key="1">
    <citation type="submission" date="2023-01" db="EMBL/GenBank/DDBJ databases">
        <title>Complete genome sequence of Planctobacterium marinum strain Dej080120_11.</title>
        <authorList>
            <person name="Ueki S."/>
            <person name="Maruyama F."/>
        </authorList>
    </citation>
    <scope>NUCLEOTIDE SEQUENCE</scope>
    <source>
        <strain evidence="10">Dej080120_11</strain>
    </source>
</reference>
<dbReference type="PANTHER" id="PTHR30347:SF1">
    <property type="entry name" value="MECHANOSENSITIVE CHANNEL MSCK"/>
    <property type="match status" value="1"/>
</dbReference>
<evidence type="ECO:0000313" key="10">
    <source>
        <dbReference type="EMBL" id="BDX05126.1"/>
    </source>
</evidence>
<evidence type="ECO:0000313" key="11">
    <source>
        <dbReference type="Proteomes" id="UP001333710"/>
    </source>
</evidence>
<feature type="transmembrane region" description="Helical" evidence="7">
    <location>
        <begin position="77"/>
        <end position="97"/>
    </location>
</feature>
<dbReference type="Pfam" id="PF00924">
    <property type="entry name" value="MS_channel_2nd"/>
    <property type="match status" value="1"/>
</dbReference>
<dbReference type="InterPro" id="IPR052702">
    <property type="entry name" value="MscS-like_channel"/>
</dbReference>
<name>A0AA48HI57_9ALTE</name>
<accession>A0AA48HI57</accession>
<protein>
    <submittedName>
        <fullName evidence="10">Mechanosensitive ion channel protein</fullName>
    </submittedName>
</protein>
<keyword evidence="3" id="KW-1003">Cell membrane</keyword>
<dbReference type="InterPro" id="IPR011014">
    <property type="entry name" value="MscS_channel_TM-2"/>
</dbReference>
<comment type="subcellular location">
    <subcellularLocation>
        <location evidence="1">Cell membrane</location>
        <topology evidence="1">Multi-pass membrane protein</topology>
    </subcellularLocation>
</comment>
<keyword evidence="4 7" id="KW-0812">Transmembrane</keyword>
<dbReference type="Pfam" id="PF21082">
    <property type="entry name" value="MS_channel_3rd"/>
    <property type="match status" value="1"/>
</dbReference>
<feature type="domain" description="Mechanosensitive ion channel MscS" evidence="8">
    <location>
        <begin position="267"/>
        <end position="334"/>
    </location>
</feature>
<dbReference type="EMBL" id="AP027272">
    <property type="protein sequence ID" value="BDX05126.1"/>
    <property type="molecule type" value="Genomic_DNA"/>
</dbReference>
<dbReference type="PANTHER" id="PTHR30347">
    <property type="entry name" value="POTASSIUM CHANNEL RELATED"/>
    <property type="match status" value="1"/>
</dbReference>
<comment type="similarity">
    <text evidence="2">Belongs to the MscS (TC 1.A.23) family.</text>
</comment>
<dbReference type="Gene3D" id="2.30.30.60">
    <property type="match status" value="1"/>
</dbReference>
<feature type="transmembrane region" description="Helical" evidence="7">
    <location>
        <begin position="258"/>
        <end position="279"/>
    </location>
</feature>
<feature type="transmembrane region" description="Helical" evidence="7">
    <location>
        <begin position="112"/>
        <end position="134"/>
    </location>
</feature>
<dbReference type="InterPro" id="IPR049278">
    <property type="entry name" value="MS_channel_C"/>
</dbReference>
<evidence type="ECO:0000256" key="7">
    <source>
        <dbReference type="SAM" id="Phobius"/>
    </source>
</evidence>
<dbReference type="KEGG" id="pmaw:MACH26_06470"/>
<dbReference type="Gene3D" id="3.30.70.100">
    <property type="match status" value="1"/>
</dbReference>
<dbReference type="InterPro" id="IPR006685">
    <property type="entry name" value="MscS_channel_2nd"/>
</dbReference>
<keyword evidence="5 7" id="KW-1133">Transmembrane helix</keyword>
<feature type="transmembrane region" description="Helical" evidence="7">
    <location>
        <begin position="228"/>
        <end position="252"/>
    </location>
</feature>
<dbReference type="SUPFAM" id="SSF82861">
    <property type="entry name" value="Mechanosensitive channel protein MscS (YggB), transmembrane region"/>
    <property type="match status" value="1"/>
</dbReference>
<dbReference type="SUPFAM" id="SSF82689">
    <property type="entry name" value="Mechanosensitive channel protein MscS (YggB), C-terminal domain"/>
    <property type="match status" value="1"/>
</dbReference>
<dbReference type="GO" id="GO:0008381">
    <property type="term" value="F:mechanosensitive monoatomic ion channel activity"/>
    <property type="evidence" value="ECO:0007669"/>
    <property type="project" value="UniProtKB-ARBA"/>
</dbReference>
<dbReference type="Gene3D" id="1.10.287.1260">
    <property type="match status" value="1"/>
</dbReference>
<dbReference type="InterPro" id="IPR023408">
    <property type="entry name" value="MscS_beta-dom_sf"/>
</dbReference>
<evidence type="ECO:0000256" key="5">
    <source>
        <dbReference type="ARBA" id="ARBA00022989"/>
    </source>
</evidence>
<evidence type="ECO:0000256" key="3">
    <source>
        <dbReference type="ARBA" id="ARBA00022475"/>
    </source>
</evidence>
<dbReference type="AlphaFoldDB" id="A0AA48HI57"/>
<evidence type="ECO:0000256" key="4">
    <source>
        <dbReference type="ARBA" id="ARBA00022692"/>
    </source>
</evidence>
<evidence type="ECO:0000256" key="2">
    <source>
        <dbReference type="ARBA" id="ARBA00008017"/>
    </source>
</evidence>
<dbReference type="GO" id="GO:0005886">
    <property type="term" value="C:plasma membrane"/>
    <property type="evidence" value="ECO:0007669"/>
    <property type="project" value="UniProtKB-SubCell"/>
</dbReference>
<gene>
    <name evidence="10" type="ORF">MACH26_06470</name>
</gene>
<sequence>MNSNENHAESFEVTTQSLSTTLNNYVVVAQEAVLSMGFVVQLSIILTIYLFAFLLAGQIRLRLGAINKPPEQGAHTLKILAHKLTGIIFPILSISFLKLSTVLGEQYQFDDWLLNVALVVAVLLFLNTLVRALVDSKNIATFMRWVVLPVVFLHLVGILPGIVAVMESMSINVGNVEVSSYGVARVLIFGVILFWLGRASRNVGKELIRNHEKLDVTTKEVFTKVFEVALFCVMFVLLLNIMGINLTALAVFGGAVGVGLGLGLQSIASNFISGIIILLDRSLTIGDFVELEDGSKGFVREFRMRYTVLETYDGKDILVPNEKFINSLMINWTHKDPKQRYRIDFSVAYKTDIRAMCDIIKEAVGQHPQVISGEDIPFEERPDCEIDSFGDSGVNMFVEFWMIGIDDGKNRVGGDLLLIVFETLREHNIEIPFPQREVRVLDNSAITMRNSTSE</sequence>
<dbReference type="InterPro" id="IPR010920">
    <property type="entry name" value="LSM_dom_sf"/>
</dbReference>
<feature type="transmembrane region" description="Helical" evidence="7">
    <location>
        <begin position="178"/>
        <end position="196"/>
    </location>
</feature>
<feature type="transmembrane region" description="Helical" evidence="7">
    <location>
        <begin position="32"/>
        <end position="56"/>
    </location>
</feature>
<dbReference type="Proteomes" id="UP001333710">
    <property type="component" value="Chromosome"/>
</dbReference>